<evidence type="ECO:0000256" key="9">
    <source>
        <dbReference type="SAM" id="Phobius"/>
    </source>
</evidence>
<evidence type="ECO:0000313" key="10">
    <source>
        <dbReference type="EMBL" id="CAG8550027.1"/>
    </source>
</evidence>
<evidence type="ECO:0000256" key="5">
    <source>
        <dbReference type="ARBA" id="ARBA00023253"/>
    </source>
</evidence>
<evidence type="ECO:0000256" key="3">
    <source>
        <dbReference type="ARBA" id="ARBA00022679"/>
    </source>
</evidence>
<feature type="transmembrane region" description="Helical" evidence="9">
    <location>
        <begin position="12"/>
        <end position="29"/>
    </location>
</feature>
<dbReference type="Gene3D" id="3.40.50.11350">
    <property type="match status" value="1"/>
</dbReference>
<gene>
    <name evidence="10" type="ORF">AMORRO_LOCUS5530</name>
</gene>
<dbReference type="PANTHER" id="PTHR13398">
    <property type="entry name" value="GDP-FUCOSE PROTEIN O-FUCOSYLTRANSFERASE 2"/>
    <property type="match status" value="1"/>
</dbReference>
<accession>A0A9N9AYY0</accession>
<dbReference type="Gene3D" id="3.40.50.11340">
    <property type="match status" value="1"/>
</dbReference>
<keyword evidence="5" id="KW-0294">Fucose metabolism</keyword>
<evidence type="ECO:0000256" key="2">
    <source>
        <dbReference type="ARBA" id="ARBA00004922"/>
    </source>
</evidence>
<keyword evidence="4" id="KW-0256">Endoplasmic reticulum</keyword>
<dbReference type="GO" id="GO:0005783">
    <property type="term" value="C:endoplasmic reticulum"/>
    <property type="evidence" value="ECO:0007669"/>
    <property type="project" value="UniProtKB-SubCell"/>
</dbReference>
<dbReference type="PANTHER" id="PTHR13398:SF0">
    <property type="entry name" value="GDP-FUCOSE PROTEIN O-FUCOSYLTRANSFERASE 2"/>
    <property type="match status" value="1"/>
</dbReference>
<dbReference type="InterPro" id="IPR019378">
    <property type="entry name" value="GDP-Fuc_O-FucTrfase"/>
</dbReference>
<organism evidence="10 11">
    <name type="scientific">Acaulospora morrowiae</name>
    <dbReference type="NCBI Taxonomy" id="94023"/>
    <lineage>
        <taxon>Eukaryota</taxon>
        <taxon>Fungi</taxon>
        <taxon>Fungi incertae sedis</taxon>
        <taxon>Mucoromycota</taxon>
        <taxon>Glomeromycotina</taxon>
        <taxon>Glomeromycetes</taxon>
        <taxon>Diversisporales</taxon>
        <taxon>Acaulosporaceae</taxon>
        <taxon>Acaulospora</taxon>
    </lineage>
</organism>
<comment type="similarity">
    <text evidence="7">Belongs to the glycosyltransferase 68 family.</text>
</comment>
<proteinExistence type="inferred from homology"/>
<dbReference type="GO" id="GO:0046922">
    <property type="term" value="F:peptide-O-fucosyltransferase activity"/>
    <property type="evidence" value="ECO:0007669"/>
    <property type="project" value="InterPro"/>
</dbReference>
<keyword evidence="11" id="KW-1185">Reference proteome</keyword>
<evidence type="ECO:0000313" key="11">
    <source>
        <dbReference type="Proteomes" id="UP000789342"/>
    </source>
</evidence>
<keyword evidence="3" id="KW-0808">Transferase</keyword>
<keyword evidence="9" id="KW-1133">Transmembrane helix</keyword>
<evidence type="ECO:0000256" key="7">
    <source>
        <dbReference type="ARBA" id="ARBA00025803"/>
    </source>
</evidence>
<keyword evidence="9" id="KW-0472">Membrane</keyword>
<keyword evidence="6" id="KW-0119">Carbohydrate metabolism</keyword>
<evidence type="ECO:0000256" key="6">
    <source>
        <dbReference type="ARBA" id="ARBA00023277"/>
    </source>
</evidence>
<comment type="subcellular location">
    <subcellularLocation>
        <location evidence="1">Endoplasmic reticulum</location>
    </subcellularLocation>
</comment>
<protein>
    <recommendedName>
        <fullName evidence="8">GDP-fucose protein O-fucosyltransferase 2</fullName>
    </recommendedName>
</protein>
<dbReference type="Proteomes" id="UP000789342">
    <property type="component" value="Unassembled WGS sequence"/>
</dbReference>
<comment type="caution">
    <text evidence="10">The sequence shown here is derived from an EMBL/GenBank/DDBJ whole genome shotgun (WGS) entry which is preliminary data.</text>
</comment>
<name>A0A9N9AYY0_9GLOM</name>
<dbReference type="AlphaFoldDB" id="A0A9N9AYY0"/>
<comment type="pathway">
    <text evidence="2">Protein modification; protein glycosylation.</text>
</comment>
<keyword evidence="9" id="KW-0812">Transmembrane</keyword>
<evidence type="ECO:0000256" key="4">
    <source>
        <dbReference type="ARBA" id="ARBA00022824"/>
    </source>
</evidence>
<dbReference type="OrthoDB" id="2020419at2759"/>
<evidence type="ECO:0000256" key="8">
    <source>
        <dbReference type="ARBA" id="ARBA00026232"/>
    </source>
</evidence>
<reference evidence="10" key="1">
    <citation type="submission" date="2021-06" db="EMBL/GenBank/DDBJ databases">
        <authorList>
            <person name="Kallberg Y."/>
            <person name="Tangrot J."/>
            <person name="Rosling A."/>
        </authorList>
    </citation>
    <scope>NUCLEOTIDE SEQUENCE</scope>
    <source>
        <strain evidence="10">CL551</strain>
    </source>
</reference>
<dbReference type="EMBL" id="CAJVPV010003359">
    <property type="protein sequence ID" value="CAG8550027.1"/>
    <property type="molecule type" value="Genomic_DNA"/>
</dbReference>
<dbReference type="InterPro" id="IPR045130">
    <property type="entry name" value="OFUT2-like"/>
</dbReference>
<sequence length="428" mass="50310">MISPFSKNIRIITFYVFVFVVLLNVIIFLKTQNDNTLINIQSADNYTHDELDVQVNKKYCGVETKNGCRFLFAYHMPEQETSSNRHFLAFTQIARQLNRTIVLTNVGQSRIWSARQLPFDFYYNVQAFQKKFPDVNFITQEEFKKWTKERHSKPNAIHANIENKKPKNTFKYVKTKPKVLKEMRRFDFTFNNSSSFLQINIGNKNSWIKEEGHRSMINFLENTLSLEAEVILVVHDKNYLIKTDDSIPYAKHLTEAAERIVRKLDQYIAIHWRMERAEVEMMPECAKRLVDYLNRLTSRTGIKNIYLATDYPLSRKPQSDTFHKLSNEHHQAMKILNSSFQLDTWISTHSLDYLKEYTALERPLKDELKGGGLQGIVDKLILINATYFVSGPKGCCRILSKYTRRVVDERKELVKKGVTRIKNVVDRW</sequence>
<evidence type="ECO:0000256" key="1">
    <source>
        <dbReference type="ARBA" id="ARBA00004240"/>
    </source>
</evidence>
<dbReference type="Pfam" id="PF10250">
    <property type="entry name" value="O-FucT"/>
    <property type="match status" value="1"/>
</dbReference>
<dbReference type="GO" id="GO:0006004">
    <property type="term" value="P:fucose metabolic process"/>
    <property type="evidence" value="ECO:0007669"/>
    <property type="project" value="UniProtKB-KW"/>
</dbReference>